<dbReference type="PANTHER" id="PTHR11157">
    <property type="entry name" value="FATTY ACID ACYL TRANSFERASE-RELATED"/>
    <property type="match status" value="1"/>
</dbReference>
<dbReference type="GO" id="GO:0005789">
    <property type="term" value="C:endoplasmic reticulum membrane"/>
    <property type="evidence" value="ECO:0007669"/>
    <property type="project" value="TreeGrafter"/>
</dbReference>
<dbReference type="GO" id="GO:0030148">
    <property type="term" value="P:sphingolipid biosynthetic process"/>
    <property type="evidence" value="ECO:0007669"/>
    <property type="project" value="TreeGrafter"/>
</dbReference>
<comment type="catalytic activity">
    <reaction evidence="10">
        <text>a very-long-chain acyl-CoA + malonyl-CoA + H(+) = a very-long-chain 3-oxoacyl-CoA + CO2 + CoA</text>
        <dbReference type="Rhea" id="RHEA:32727"/>
        <dbReference type="ChEBI" id="CHEBI:15378"/>
        <dbReference type="ChEBI" id="CHEBI:16526"/>
        <dbReference type="ChEBI" id="CHEBI:57287"/>
        <dbReference type="ChEBI" id="CHEBI:57384"/>
        <dbReference type="ChEBI" id="CHEBI:90725"/>
        <dbReference type="ChEBI" id="CHEBI:90736"/>
        <dbReference type="EC" id="2.3.1.199"/>
    </reaction>
</comment>
<evidence type="ECO:0000256" key="6">
    <source>
        <dbReference type="ARBA" id="ARBA00022989"/>
    </source>
</evidence>
<evidence type="ECO:0000313" key="11">
    <source>
        <dbReference type="EMBL" id="CAD7646632.1"/>
    </source>
</evidence>
<keyword evidence="4 10" id="KW-0812">Transmembrane</keyword>
<keyword evidence="3 10" id="KW-0808">Transferase</keyword>
<organism evidence="11">
    <name type="scientific">Oppiella nova</name>
    <dbReference type="NCBI Taxonomy" id="334625"/>
    <lineage>
        <taxon>Eukaryota</taxon>
        <taxon>Metazoa</taxon>
        <taxon>Ecdysozoa</taxon>
        <taxon>Arthropoda</taxon>
        <taxon>Chelicerata</taxon>
        <taxon>Arachnida</taxon>
        <taxon>Acari</taxon>
        <taxon>Acariformes</taxon>
        <taxon>Sarcoptiformes</taxon>
        <taxon>Oribatida</taxon>
        <taxon>Brachypylina</taxon>
        <taxon>Oppioidea</taxon>
        <taxon>Oppiidae</taxon>
        <taxon>Oppiella</taxon>
    </lineage>
</organism>
<name>A0A7R9LRM6_9ACAR</name>
<dbReference type="Proteomes" id="UP000728032">
    <property type="component" value="Unassembled WGS sequence"/>
</dbReference>
<evidence type="ECO:0000256" key="5">
    <source>
        <dbReference type="ARBA" id="ARBA00022832"/>
    </source>
</evidence>
<evidence type="ECO:0000256" key="7">
    <source>
        <dbReference type="ARBA" id="ARBA00023098"/>
    </source>
</evidence>
<evidence type="ECO:0000256" key="10">
    <source>
        <dbReference type="RuleBase" id="RU361115"/>
    </source>
</evidence>
<evidence type="ECO:0000313" key="12">
    <source>
        <dbReference type="Proteomes" id="UP000728032"/>
    </source>
</evidence>
<dbReference type="OrthoDB" id="434092at2759"/>
<evidence type="ECO:0000256" key="2">
    <source>
        <dbReference type="ARBA" id="ARBA00022516"/>
    </source>
</evidence>
<evidence type="ECO:0000256" key="9">
    <source>
        <dbReference type="ARBA" id="ARBA00023160"/>
    </source>
</evidence>
<dbReference type="GO" id="GO:0019367">
    <property type="term" value="P:fatty acid elongation, saturated fatty acid"/>
    <property type="evidence" value="ECO:0007669"/>
    <property type="project" value="TreeGrafter"/>
</dbReference>
<dbReference type="GO" id="GO:0034626">
    <property type="term" value="P:fatty acid elongation, polyunsaturated fatty acid"/>
    <property type="evidence" value="ECO:0007669"/>
    <property type="project" value="TreeGrafter"/>
</dbReference>
<comment type="similarity">
    <text evidence="10">Belongs to the ELO family.</text>
</comment>
<dbReference type="GO" id="GO:0034625">
    <property type="term" value="P:fatty acid elongation, monounsaturated fatty acid"/>
    <property type="evidence" value="ECO:0007669"/>
    <property type="project" value="TreeGrafter"/>
</dbReference>
<evidence type="ECO:0000256" key="8">
    <source>
        <dbReference type="ARBA" id="ARBA00023136"/>
    </source>
</evidence>
<feature type="transmembrane region" description="Helical" evidence="10">
    <location>
        <begin position="193"/>
        <end position="217"/>
    </location>
</feature>
<evidence type="ECO:0000256" key="4">
    <source>
        <dbReference type="ARBA" id="ARBA00022692"/>
    </source>
</evidence>
<accession>A0A7R9LRM6</accession>
<dbReference type="EMBL" id="CAJPVJ010002447">
    <property type="protein sequence ID" value="CAG2166309.1"/>
    <property type="molecule type" value="Genomic_DNA"/>
</dbReference>
<protein>
    <recommendedName>
        <fullName evidence="10">Elongation of very long chain fatty acids protein</fullName>
        <ecNumber evidence="10">2.3.1.199</ecNumber>
    </recommendedName>
    <alternativeName>
        <fullName evidence="10">Very-long-chain 3-oxoacyl-CoA synthase</fullName>
    </alternativeName>
</protein>
<dbReference type="EC" id="2.3.1.199" evidence="10"/>
<keyword evidence="7 10" id="KW-0443">Lipid metabolism</keyword>
<gene>
    <name evidence="11" type="ORF">ONB1V03_LOCUS5833</name>
</gene>
<sequence length="236" mass="28159">MNNISDYSDQWDKQIDRWLVSKLGEYMGNDSTIYYWGYEYWEQGPDPRSDHLPLVGISFVGLVAIIMTYLFIVFALIPEIMRKKQAYTLKNTMIAYNVLLVLINGYFFFRVLFHTTRLGREMWNFTNPKTDTSDKAMDFINIAYWYYLSKLVDFFDTFFMAFKKKHSQITVLHIWHHISLVGAGWMYMRYNPYMPTCAIIPIVNGFIHVVMYGYYALSALGPQYQKYLWWKKQICL</sequence>
<dbReference type="GO" id="GO:0009922">
    <property type="term" value="F:fatty acid elongase activity"/>
    <property type="evidence" value="ECO:0007669"/>
    <property type="project" value="UniProtKB-EC"/>
</dbReference>
<keyword evidence="12" id="KW-1185">Reference proteome</keyword>
<evidence type="ECO:0000256" key="1">
    <source>
        <dbReference type="ARBA" id="ARBA00004141"/>
    </source>
</evidence>
<reference evidence="11" key="1">
    <citation type="submission" date="2020-11" db="EMBL/GenBank/DDBJ databases">
        <authorList>
            <person name="Tran Van P."/>
        </authorList>
    </citation>
    <scope>NUCLEOTIDE SEQUENCE</scope>
</reference>
<proteinExistence type="inferred from homology"/>
<keyword evidence="2 10" id="KW-0444">Lipid biosynthesis</keyword>
<dbReference type="EMBL" id="OC917272">
    <property type="protein sequence ID" value="CAD7646632.1"/>
    <property type="molecule type" value="Genomic_DNA"/>
</dbReference>
<feature type="transmembrane region" description="Helical" evidence="10">
    <location>
        <begin position="93"/>
        <end position="113"/>
    </location>
</feature>
<dbReference type="PANTHER" id="PTHR11157:SF126">
    <property type="entry name" value="ELONGATION OF VERY LONG CHAIN FATTY ACIDS PROTEIN"/>
    <property type="match status" value="1"/>
</dbReference>
<feature type="transmembrane region" description="Helical" evidence="10">
    <location>
        <begin position="144"/>
        <end position="162"/>
    </location>
</feature>
<dbReference type="GO" id="GO:0042761">
    <property type="term" value="P:very long-chain fatty acid biosynthetic process"/>
    <property type="evidence" value="ECO:0007669"/>
    <property type="project" value="TreeGrafter"/>
</dbReference>
<comment type="subcellular location">
    <subcellularLocation>
        <location evidence="1">Membrane</location>
        <topology evidence="1">Multi-pass membrane protein</topology>
    </subcellularLocation>
</comment>
<dbReference type="InterPro" id="IPR002076">
    <property type="entry name" value="ELO_fam"/>
</dbReference>
<keyword evidence="5 10" id="KW-0276">Fatty acid metabolism</keyword>
<dbReference type="Pfam" id="PF01151">
    <property type="entry name" value="ELO"/>
    <property type="match status" value="1"/>
</dbReference>
<keyword evidence="8 10" id="KW-0472">Membrane</keyword>
<evidence type="ECO:0000256" key="3">
    <source>
        <dbReference type="ARBA" id="ARBA00022679"/>
    </source>
</evidence>
<feature type="transmembrane region" description="Helical" evidence="10">
    <location>
        <begin position="54"/>
        <end position="81"/>
    </location>
</feature>
<keyword evidence="6 10" id="KW-1133">Transmembrane helix</keyword>
<keyword evidence="9 10" id="KW-0275">Fatty acid biosynthesis</keyword>
<dbReference type="AlphaFoldDB" id="A0A7R9LRM6"/>
<feature type="transmembrane region" description="Helical" evidence="10">
    <location>
        <begin position="169"/>
        <end position="187"/>
    </location>
</feature>